<feature type="compositionally biased region" description="Gly residues" evidence="1">
    <location>
        <begin position="1"/>
        <end position="10"/>
    </location>
</feature>
<dbReference type="AlphaFoldDB" id="A0A7M2T501"/>
<feature type="region of interest" description="Disordered" evidence="1">
    <location>
        <begin position="1"/>
        <end position="28"/>
    </location>
</feature>
<evidence type="ECO:0000256" key="1">
    <source>
        <dbReference type="SAM" id="MobiDB-lite"/>
    </source>
</evidence>
<feature type="region of interest" description="Disordered" evidence="1">
    <location>
        <begin position="209"/>
        <end position="236"/>
    </location>
</feature>
<dbReference type="RefSeq" id="WP_189700914.1">
    <property type="nucleotide sequence ID" value="NZ_BMTA01000022.1"/>
</dbReference>
<evidence type="ECO:0000313" key="3">
    <source>
        <dbReference type="Proteomes" id="UP000594008"/>
    </source>
</evidence>
<sequence>MGEGPIGGAFGRRRAHPHDAVSGPGEPDTEVAALLGAALRGDGVDAEAEKRAVTSFLAARDAGAHRAPTRRRDDWRPRRRPPARTLRTTLAVLLGSLTAGGVAFATIGSPSSSPSPSSPSSSKAAEAGPGGRTTPPPAASAPGAPTAPAPSRATSTAPDRPAVAQDTEAHCRAYGLLADGGKALDAAAWQRLVAAAGGEERVEAYCAEQLTPAAEETPGDADRRPTGDPGSKGRAE</sequence>
<feature type="compositionally biased region" description="Low complexity" evidence="1">
    <location>
        <begin position="140"/>
        <end position="158"/>
    </location>
</feature>
<accession>A0A7M2T501</accession>
<organism evidence="2 3">
    <name type="scientific">Streptomyces chromofuscus</name>
    <dbReference type="NCBI Taxonomy" id="42881"/>
    <lineage>
        <taxon>Bacteria</taxon>
        <taxon>Bacillati</taxon>
        <taxon>Actinomycetota</taxon>
        <taxon>Actinomycetes</taxon>
        <taxon>Kitasatosporales</taxon>
        <taxon>Streptomycetaceae</taxon>
        <taxon>Streptomyces</taxon>
    </lineage>
</organism>
<evidence type="ECO:0000313" key="2">
    <source>
        <dbReference type="EMBL" id="QOV42561.1"/>
    </source>
</evidence>
<name>A0A7M2T501_STRCW</name>
<gene>
    <name evidence="2" type="ORF">IPT68_22395</name>
</gene>
<dbReference type="KEGG" id="schf:IPT68_22395"/>
<feature type="compositionally biased region" description="Low complexity" evidence="1">
    <location>
        <begin position="109"/>
        <end position="122"/>
    </location>
</feature>
<feature type="region of interest" description="Disordered" evidence="1">
    <location>
        <begin position="60"/>
        <end position="83"/>
    </location>
</feature>
<protein>
    <submittedName>
        <fullName evidence="2">Uncharacterized protein</fullName>
    </submittedName>
</protein>
<feature type="compositionally biased region" description="Basic and acidic residues" evidence="1">
    <location>
        <begin position="220"/>
        <end position="236"/>
    </location>
</feature>
<reference evidence="2 3" key="1">
    <citation type="submission" date="2020-10" db="EMBL/GenBank/DDBJ databases">
        <title>Streptomyces chromofuscus complate genome analysis.</title>
        <authorList>
            <person name="Anwar N."/>
        </authorList>
    </citation>
    <scope>NUCLEOTIDE SEQUENCE [LARGE SCALE GENOMIC DNA]</scope>
    <source>
        <strain evidence="2 3">DSM 40273</strain>
    </source>
</reference>
<proteinExistence type="predicted"/>
<dbReference type="Proteomes" id="UP000594008">
    <property type="component" value="Chromosome"/>
</dbReference>
<dbReference type="EMBL" id="CP063374">
    <property type="protein sequence ID" value="QOV42561.1"/>
    <property type="molecule type" value="Genomic_DNA"/>
</dbReference>
<feature type="region of interest" description="Disordered" evidence="1">
    <location>
        <begin position="108"/>
        <end position="166"/>
    </location>
</feature>
<keyword evidence="3" id="KW-1185">Reference proteome</keyword>